<evidence type="ECO:0000313" key="7">
    <source>
        <dbReference type="EMBL" id="EFX74036.1"/>
    </source>
</evidence>
<evidence type="ECO:0000256" key="5">
    <source>
        <dbReference type="RuleBase" id="RU363034"/>
    </source>
</evidence>
<dbReference type="PROSITE" id="PS50240">
    <property type="entry name" value="TRYPSIN_DOM"/>
    <property type="match status" value="1"/>
</dbReference>
<dbReference type="FunFam" id="2.40.10.10:FF:000003">
    <property type="entry name" value="Transmembrane serine protease 3"/>
    <property type="match status" value="1"/>
</dbReference>
<organism evidence="7 8">
    <name type="scientific">Daphnia pulex</name>
    <name type="common">Water flea</name>
    <dbReference type="NCBI Taxonomy" id="6669"/>
    <lineage>
        <taxon>Eukaryota</taxon>
        <taxon>Metazoa</taxon>
        <taxon>Ecdysozoa</taxon>
        <taxon>Arthropoda</taxon>
        <taxon>Crustacea</taxon>
        <taxon>Branchiopoda</taxon>
        <taxon>Diplostraca</taxon>
        <taxon>Cladocera</taxon>
        <taxon>Anomopoda</taxon>
        <taxon>Daphniidae</taxon>
        <taxon>Daphnia</taxon>
    </lineage>
</organism>
<name>E9H2M8_DAPPU</name>
<evidence type="ECO:0000256" key="2">
    <source>
        <dbReference type="ARBA" id="ARBA00022801"/>
    </source>
</evidence>
<dbReference type="eggNOG" id="KOG3627">
    <property type="taxonomic scope" value="Eukaryota"/>
</dbReference>
<accession>E9H2M8</accession>
<evidence type="ECO:0000256" key="1">
    <source>
        <dbReference type="ARBA" id="ARBA00022670"/>
    </source>
</evidence>
<protein>
    <recommendedName>
        <fullName evidence="6">Peptidase S1 domain-containing protein</fullName>
    </recommendedName>
</protein>
<dbReference type="AlphaFoldDB" id="E9H2M8"/>
<dbReference type="PANTHER" id="PTHR24252:SF7">
    <property type="entry name" value="HYALIN"/>
    <property type="match status" value="1"/>
</dbReference>
<gene>
    <name evidence="7" type="ORF">DAPPUDRAFT_57647</name>
</gene>
<dbReference type="OMA" id="PLMCEEP"/>
<evidence type="ECO:0000259" key="6">
    <source>
        <dbReference type="PROSITE" id="PS50240"/>
    </source>
</evidence>
<keyword evidence="8" id="KW-1185">Reference proteome</keyword>
<dbReference type="PROSITE" id="PS00135">
    <property type="entry name" value="TRYPSIN_SER"/>
    <property type="match status" value="1"/>
</dbReference>
<evidence type="ECO:0000256" key="4">
    <source>
        <dbReference type="ARBA" id="ARBA00023157"/>
    </source>
</evidence>
<dbReference type="Gene3D" id="2.40.10.10">
    <property type="entry name" value="Trypsin-like serine proteases"/>
    <property type="match status" value="2"/>
</dbReference>
<dbReference type="CDD" id="cd00190">
    <property type="entry name" value="Tryp_SPc"/>
    <property type="match status" value="1"/>
</dbReference>
<dbReference type="InterPro" id="IPR033116">
    <property type="entry name" value="TRYPSIN_SER"/>
</dbReference>
<dbReference type="SMART" id="SM00020">
    <property type="entry name" value="Tryp_SPc"/>
    <property type="match status" value="1"/>
</dbReference>
<dbReference type="SUPFAM" id="SSF50494">
    <property type="entry name" value="Trypsin-like serine proteases"/>
    <property type="match status" value="1"/>
</dbReference>
<dbReference type="InterPro" id="IPR043504">
    <property type="entry name" value="Peptidase_S1_PA_chymotrypsin"/>
</dbReference>
<keyword evidence="1 5" id="KW-0645">Protease</keyword>
<keyword evidence="3 5" id="KW-0720">Serine protease</keyword>
<dbReference type="MEROPS" id="S01.156"/>
<dbReference type="InterPro" id="IPR009003">
    <property type="entry name" value="Peptidase_S1_PA"/>
</dbReference>
<dbReference type="GO" id="GO:0008236">
    <property type="term" value="F:serine-type peptidase activity"/>
    <property type="evidence" value="ECO:0000318"/>
    <property type="project" value="GO_Central"/>
</dbReference>
<proteinExistence type="predicted"/>
<reference evidence="7 8" key="1">
    <citation type="journal article" date="2011" name="Science">
        <title>The ecoresponsive genome of Daphnia pulex.</title>
        <authorList>
            <person name="Colbourne J.K."/>
            <person name="Pfrender M.E."/>
            <person name="Gilbert D."/>
            <person name="Thomas W.K."/>
            <person name="Tucker A."/>
            <person name="Oakley T.H."/>
            <person name="Tokishita S."/>
            <person name="Aerts A."/>
            <person name="Arnold G.J."/>
            <person name="Basu M.K."/>
            <person name="Bauer D.J."/>
            <person name="Caceres C.E."/>
            <person name="Carmel L."/>
            <person name="Casola C."/>
            <person name="Choi J.H."/>
            <person name="Detter J.C."/>
            <person name="Dong Q."/>
            <person name="Dusheyko S."/>
            <person name="Eads B.D."/>
            <person name="Frohlich T."/>
            <person name="Geiler-Samerotte K.A."/>
            <person name="Gerlach D."/>
            <person name="Hatcher P."/>
            <person name="Jogdeo S."/>
            <person name="Krijgsveld J."/>
            <person name="Kriventseva E.V."/>
            <person name="Kultz D."/>
            <person name="Laforsch C."/>
            <person name="Lindquist E."/>
            <person name="Lopez J."/>
            <person name="Manak J.R."/>
            <person name="Muller J."/>
            <person name="Pangilinan J."/>
            <person name="Patwardhan R.P."/>
            <person name="Pitluck S."/>
            <person name="Pritham E.J."/>
            <person name="Rechtsteiner A."/>
            <person name="Rho M."/>
            <person name="Rogozin I.B."/>
            <person name="Sakarya O."/>
            <person name="Salamov A."/>
            <person name="Schaack S."/>
            <person name="Shapiro H."/>
            <person name="Shiga Y."/>
            <person name="Skalitzky C."/>
            <person name="Smith Z."/>
            <person name="Souvorov A."/>
            <person name="Sung W."/>
            <person name="Tang Z."/>
            <person name="Tsuchiya D."/>
            <person name="Tu H."/>
            <person name="Vos H."/>
            <person name="Wang M."/>
            <person name="Wolf Y.I."/>
            <person name="Yamagata H."/>
            <person name="Yamada T."/>
            <person name="Ye Y."/>
            <person name="Shaw J.R."/>
            <person name="Andrews J."/>
            <person name="Crease T.J."/>
            <person name="Tang H."/>
            <person name="Lucas S.M."/>
            <person name="Robertson H.M."/>
            <person name="Bork P."/>
            <person name="Koonin E.V."/>
            <person name="Zdobnov E.M."/>
            <person name="Grigoriev I.V."/>
            <person name="Lynch M."/>
            <person name="Boore J.L."/>
        </authorList>
    </citation>
    <scope>NUCLEOTIDE SEQUENCE [LARGE SCALE GENOMIC DNA]</scope>
</reference>
<dbReference type="Proteomes" id="UP000000305">
    <property type="component" value="Unassembled WGS sequence"/>
</dbReference>
<dbReference type="GO" id="GO:0006508">
    <property type="term" value="P:proteolysis"/>
    <property type="evidence" value="ECO:0007669"/>
    <property type="project" value="UniProtKB-KW"/>
</dbReference>
<dbReference type="InParanoid" id="E9H2M8"/>
<dbReference type="PhylomeDB" id="E9H2M8"/>
<keyword evidence="2 5" id="KW-0378">Hydrolase</keyword>
<dbReference type="GO" id="GO:0004252">
    <property type="term" value="F:serine-type endopeptidase activity"/>
    <property type="evidence" value="ECO:0007669"/>
    <property type="project" value="InterPro"/>
</dbReference>
<feature type="non-terminal residue" evidence="7">
    <location>
        <position position="263"/>
    </location>
</feature>
<dbReference type="InterPro" id="IPR018114">
    <property type="entry name" value="TRYPSIN_HIS"/>
</dbReference>
<dbReference type="PANTHER" id="PTHR24252">
    <property type="entry name" value="ACROSIN-RELATED"/>
    <property type="match status" value="1"/>
</dbReference>
<dbReference type="PRINTS" id="PR00722">
    <property type="entry name" value="CHYMOTRYPSIN"/>
</dbReference>
<keyword evidence="4" id="KW-1015">Disulfide bond</keyword>
<dbReference type="Pfam" id="PF00089">
    <property type="entry name" value="Trypsin"/>
    <property type="match status" value="1"/>
</dbReference>
<dbReference type="PROSITE" id="PS00134">
    <property type="entry name" value="TRYPSIN_HIS"/>
    <property type="match status" value="1"/>
</dbReference>
<sequence length="263" mass="29310">IVGGANSTPGAWPWQAALYKEGDFQCGATLISSQWLVSAGHCFYHAQDDHWVARLGALRRGSNLLSPHEQVRVISHIFIHPGYIDTGFVNDISILRMEEPVRFTDYIRPVCLPPPTADIRDGRLCTVVGWGQLYETGRVFPDTLQQVQLPLVSTEECRKRTLFLPLYRLTNNMFCAGFDRGGRDACLGDSGGPLMCEEPDGRWTLQGVTSNGYGCARANRPGVYTKVARYVTWIDQVVNGTYRSTRRPSLCTNGHRCLLGQCL</sequence>
<dbReference type="EMBL" id="GL732586">
    <property type="protein sequence ID" value="EFX74036.1"/>
    <property type="molecule type" value="Genomic_DNA"/>
</dbReference>
<dbReference type="InterPro" id="IPR001314">
    <property type="entry name" value="Peptidase_S1A"/>
</dbReference>
<dbReference type="KEGG" id="dpx:DAPPUDRAFT_57647"/>
<evidence type="ECO:0000256" key="3">
    <source>
        <dbReference type="ARBA" id="ARBA00022825"/>
    </source>
</evidence>
<feature type="domain" description="Peptidase S1" evidence="6">
    <location>
        <begin position="1"/>
        <end position="239"/>
    </location>
</feature>
<dbReference type="InterPro" id="IPR001254">
    <property type="entry name" value="Trypsin_dom"/>
</dbReference>
<dbReference type="HOGENOM" id="CLU_006842_0_4_1"/>
<dbReference type="STRING" id="6669.E9H2M8"/>
<evidence type="ECO:0000313" key="8">
    <source>
        <dbReference type="Proteomes" id="UP000000305"/>
    </source>
</evidence>
<dbReference type="OrthoDB" id="6411962at2759"/>